<dbReference type="SUPFAM" id="SSF51905">
    <property type="entry name" value="FAD/NAD(P)-binding domain"/>
    <property type="match status" value="1"/>
</dbReference>
<dbReference type="GO" id="GO:0016705">
    <property type="term" value="F:oxidoreductase activity, acting on paired donors, with incorporation or reduction of molecular oxygen"/>
    <property type="evidence" value="ECO:0007669"/>
    <property type="project" value="InterPro"/>
</dbReference>
<dbReference type="Gene3D" id="3.50.50.60">
    <property type="entry name" value="FAD/NAD(P)-binding domain"/>
    <property type="match status" value="1"/>
</dbReference>
<dbReference type="OrthoDB" id="683240at2759"/>
<dbReference type="FunFam" id="3.50.50.60:FF:000021">
    <property type="entry name" value="Ubiquinone biosynthesis monooxygenase COQ6"/>
    <property type="match status" value="1"/>
</dbReference>
<evidence type="ECO:0000256" key="2">
    <source>
        <dbReference type="ARBA" id="ARBA00005349"/>
    </source>
</evidence>
<evidence type="ECO:0000313" key="9">
    <source>
        <dbReference type="Proteomes" id="UP000494165"/>
    </source>
</evidence>
<comment type="similarity">
    <text evidence="2">Belongs to the UbiH/COQ6 family.</text>
</comment>
<dbReference type="PANTHER" id="PTHR43876:SF7">
    <property type="entry name" value="UBIQUINONE BIOSYNTHESIS MONOOXYGENASE COQ6, MITOCHONDRIAL"/>
    <property type="match status" value="1"/>
</dbReference>
<dbReference type="GO" id="GO:0005739">
    <property type="term" value="C:mitochondrion"/>
    <property type="evidence" value="ECO:0007669"/>
    <property type="project" value="TreeGrafter"/>
</dbReference>
<evidence type="ECO:0000313" key="8">
    <source>
        <dbReference type="EMBL" id="CAB3360542.1"/>
    </source>
</evidence>
<gene>
    <name evidence="8" type="ORF">CLODIP_2_CD08993</name>
</gene>
<dbReference type="InterPro" id="IPR010971">
    <property type="entry name" value="UbiH/COQ6"/>
</dbReference>
<keyword evidence="4" id="KW-0274">FAD</keyword>
<dbReference type="PANTHER" id="PTHR43876">
    <property type="entry name" value="UBIQUINONE BIOSYNTHESIS MONOOXYGENASE COQ6, MITOCHONDRIAL"/>
    <property type="match status" value="1"/>
</dbReference>
<name>A0A8S1BMH0_9INSE</name>
<evidence type="ECO:0000256" key="4">
    <source>
        <dbReference type="ARBA" id="ARBA00022827"/>
    </source>
</evidence>
<dbReference type="Proteomes" id="UP000494165">
    <property type="component" value="Unassembled WGS sequence"/>
</dbReference>
<dbReference type="InterPro" id="IPR018168">
    <property type="entry name" value="Ubi_Hdrlase_CS"/>
</dbReference>
<evidence type="ECO:0000259" key="7">
    <source>
        <dbReference type="Pfam" id="PF01494"/>
    </source>
</evidence>
<dbReference type="InterPro" id="IPR002938">
    <property type="entry name" value="FAD-bd"/>
</dbReference>
<proteinExistence type="inferred from homology"/>
<dbReference type="Gene3D" id="3.30.9.10">
    <property type="entry name" value="D-Amino Acid Oxidase, subunit A, domain 2"/>
    <property type="match status" value="1"/>
</dbReference>
<comment type="caution">
    <text evidence="8">The sequence shown here is derived from an EMBL/GenBank/DDBJ whole genome shotgun (WGS) entry which is preliminary data.</text>
</comment>
<dbReference type="GO" id="GO:0004497">
    <property type="term" value="F:monooxygenase activity"/>
    <property type="evidence" value="ECO:0007669"/>
    <property type="project" value="UniProtKB-KW"/>
</dbReference>
<keyword evidence="9" id="KW-1185">Reference proteome</keyword>
<evidence type="ECO:0000256" key="1">
    <source>
        <dbReference type="ARBA" id="ARBA00001974"/>
    </source>
</evidence>
<evidence type="ECO:0000256" key="6">
    <source>
        <dbReference type="ARBA" id="ARBA00023033"/>
    </source>
</evidence>
<sequence length="272" mass="29147">MNLLKIGADGAGSQVRKAIGGKYLSWNYDYMGVVATLKFSEATSNVVAWQRFLPTGPIALLPLNDEMSSLVWSLPNDRAKQVLELSAESFVDAVNDAFWKQHKQEQVVVDTTRSLGRTLASILPFSTSSPGSQQLQPTVASVEEGSRAAFPLGFGHASYYARLGAVLIGDAAHRIHPLAGQGVNLGFGDVKCLAEILATSAQNGTPLGQLKPLLDYERQRQLHNLPLMLGVDGLHRLYTANNTVAALARGVGVTVVEALTPLKGFFAKYAAS</sequence>
<comment type="cofactor">
    <cofactor evidence="1">
        <name>FAD</name>
        <dbReference type="ChEBI" id="CHEBI:57692"/>
    </cofactor>
</comment>
<dbReference type="AlphaFoldDB" id="A0A8S1BMH0"/>
<reference evidence="8 9" key="1">
    <citation type="submission" date="2020-04" db="EMBL/GenBank/DDBJ databases">
        <authorList>
            <person name="Alioto T."/>
            <person name="Alioto T."/>
            <person name="Gomez Garrido J."/>
        </authorList>
    </citation>
    <scope>NUCLEOTIDE SEQUENCE [LARGE SCALE GENOMIC DNA]</scope>
</reference>
<keyword evidence="5" id="KW-0560">Oxidoreductase</keyword>
<dbReference type="GO" id="GO:0006744">
    <property type="term" value="P:ubiquinone biosynthetic process"/>
    <property type="evidence" value="ECO:0007669"/>
    <property type="project" value="InterPro"/>
</dbReference>
<dbReference type="PROSITE" id="PS01304">
    <property type="entry name" value="UBIH"/>
    <property type="match status" value="1"/>
</dbReference>
<accession>A0A8S1BMH0</accession>
<dbReference type="NCBIfam" id="TIGR01988">
    <property type="entry name" value="Ubi-OHases"/>
    <property type="match status" value="1"/>
</dbReference>
<dbReference type="EMBL" id="CADEPI010000003">
    <property type="protein sequence ID" value="CAB3360542.1"/>
    <property type="molecule type" value="Genomic_DNA"/>
</dbReference>
<evidence type="ECO:0000256" key="5">
    <source>
        <dbReference type="ARBA" id="ARBA00023002"/>
    </source>
</evidence>
<keyword evidence="3" id="KW-0285">Flavoprotein</keyword>
<dbReference type="Pfam" id="PF01494">
    <property type="entry name" value="FAD_binding_3"/>
    <property type="match status" value="1"/>
</dbReference>
<dbReference type="GO" id="GO:0071949">
    <property type="term" value="F:FAD binding"/>
    <property type="evidence" value="ECO:0007669"/>
    <property type="project" value="InterPro"/>
</dbReference>
<dbReference type="InterPro" id="IPR036188">
    <property type="entry name" value="FAD/NAD-bd_sf"/>
</dbReference>
<dbReference type="PRINTS" id="PR00420">
    <property type="entry name" value="RNGMNOXGNASE"/>
</dbReference>
<keyword evidence="6" id="KW-0503">Monooxygenase</keyword>
<organism evidence="8 9">
    <name type="scientific">Cloeon dipterum</name>
    <dbReference type="NCBI Taxonomy" id="197152"/>
    <lineage>
        <taxon>Eukaryota</taxon>
        <taxon>Metazoa</taxon>
        <taxon>Ecdysozoa</taxon>
        <taxon>Arthropoda</taxon>
        <taxon>Hexapoda</taxon>
        <taxon>Insecta</taxon>
        <taxon>Pterygota</taxon>
        <taxon>Palaeoptera</taxon>
        <taxon>Ephemeroptera</taxon>
        <taxon>Pisciforma</taxon>
        <taxon>Baetidae</taxon>
        <taxon>Cloeon</taxon>
    </lineage>
</organism>
<dbReference type="FunFam" id="3.30.9.10:FF:000111">
    <property type="entry name" value="Ubiquinone biosynthesis monooxygenase COQ6, mitochondrial"/>
    <property type="match status" value="1"/>
</dbReference>
<evidence type="ECO:0000256" key="3">
    <source>
        <dbReference type="ARBA" id="ARBA00022630"/>
    </source>
</evidence>
<dbReference type="InterPro" id="IPR051205">
    <property type="entry name" value="UbiH/COQ6_monooxygenase"/>
</dbReference>
<protein>
    <recommendedName>
        <fullName evidence="7">FAD-binding domain-containing protein</fullName>
    </recommendedName>
</protein>
<feature type="domain" description="FAD-binding" evidence="7">
    <location>
        <begin position="164"/>
        <end position="202"/>
    </location>
</feature>